<dbReference type="Pfam" id="PF07760">
    <property type="entry name" value="DUF1616"/>
    <property type="match status" value="1"/>
</dbReference>
<gene>
    <name evidence="3" type="ORF">SAMN04488691_104175</name>
</gene>
<feature type="domain" description="DUF1616" evidence="2">
    <location>
        <begin position="26"/>
        <end position="318"/>
    </location>
</feature>
<name>A0A1H7PR72_HALLR</name>
<evidence type="ECO:0000313" key="3">
    <source>
        <dbReference type="EMBL" id="SEL38340.1"/>
    </source>
</evidence>
<dbReference type="PIRSF" id="PIRSF018671">
    <property type="entry name" value="UCP018671"/>
    <property type="match status" value="1"/>
</dbReference>
<feature type="transmembrane region" description="Helical" evidence="1">
    <location>
        <begin position="91"/>
        <end position="109"/>
    </location>
</feature>
<evidence type="ECO:0000256" key="1">
    <source>
        <dbReference type="SAM" id="Phobius"/>
    </source>
</evidence>
<evidence type="ECO:0000259" key="2">
    <source>
        <dbReference type="Pfam" id="PF07760"/>
    </source>
</evidence>
<dbReference type="OrthoDB" id="291197at2157"/>
<feature type="transmembrane region" description="Helical" evidence="1">
    <location>
        <begin position="116"/>
        <end position="138"/>
    </location>
</feature>
<dbReference type="RefSeq" id="WP_074793813.1">
    <property type="nucleotide sequence ID" value="NZ_FOAD01000004.1"/>
</dbReference>
<sequence>MSTDASLQFRPPAFLRGFPADLTILVVVVVATWVAMVLPDEPVAVAIRGLLAVAFVLLAPGYALVSALYPAAPDTAQPVDSREDPDNVERLTFAIGTSIVVAPLVALGIHFSPFVLSLGSVLVSLSVVTLSATVVAAARRTSLPADERYESPEILTGTFQNRAIRPVDVIVAVAVVGAGASLAYAAAEPRVGESFSEFYLLAEAEDGTLIADNYPSQFELGESKPMVVGIENREGSQQAYTVVVLLQDVDDEGVVTEQRELDRFRANLEDDETWRLEHEVTPSFTGRNLRLTYLLYYNDPPADPTFENADDHVHVWVTVSEPTMEA</sequence>
<dbReference type="InterPro" id="IPR011674">
    <property type="entry name" value="DUF1616"/>
</dbReference>
<proteinExistence type="predicted"/>
<keyword evidence="1" id="KW-0472">Membrane</keyword>
<keyword evidence="1" id="KW-1133">Transmembrane helix</keyword>
<reference evidence="3 4" key="1">
    <citation type="submission" date="2016-10" db="EMBL/GenBank/DDBJ databases">
        <authorList>
            <person name="de Groot N.N."/>
        </authorList>
    </citation>
    <scope>NUCLEOTIDE SEQUENCE [LARGE SCALE GENOMIC DNA]</scope>
    <source>
        <strain evidence="3 4">CDM_5</strain>
    </source>
</reference>
<feature type="transmembrane region" description="Helical" evidence="1">
    <location>
        <begin position="169"/>
        <end position="187"/>
    </location>
</feature>
<accession>A0A1H7PR72</accession>
<feature type="transmembrane region" description="Helical" evidence="1">
    <location>
        <begin position="20"/>
        <end position="38"/>
    </location>
</feature>
<dbReference type="EMBL" id="FOAD01000004">
    <property type="protein sequence ID" value="SEL38340.1"/>
    <property type="molecule type" value="Genomic_DNA"/>
</dbReference>
<evidence type="ECO:0000313" key="4">
    <source>
        <dbReference type="Proteomes" id="UP000183894"/>
    </source>
</evidence>
<feature type="transmembrane region" description="Helical" evidence="1">
    <location>
        <begin position="50"/>
        <end position="71"/>
    </location>
</feature>
<dbReference type="AlphaFoldDB" id="A0A1H7PR72"/>
<protein>
    <submittedName>
        <fullName evidence="3">Uncharacterized membrane protein</fullName>
    </submittedName>
</protein>
<keyword evidence="1" id="KW-0812">Transmembrane</keyword>
<organism evidence="3 4">
    <name type="scientific">Haloferax larsenii</name>
    <dbReference type="NCBI Taxonomy" id="302484"/>
    <lineage>
        <taxon>Archaea</taxon>
        <taxon>Methanobacteriati</taxon>
        <taxon>Methanobacteriota</taxon>
        <taxon>Stenosarchaea group</taxon>
        <taxon>Halobacteria</taxon>
        <taxon>Halobacteriales</taxon>
        <taxon>Haloferacaceae</taxon>
        <taxon>Haloferax</taxon>
    </lineage>
</organism>
<dbReference type="Proteomes" id="UP000183894">
    <property type="component" value="Unassembled WGS sequence"/>
</dbReference>
<dbReference type="InterPro" id="IPR014495">
    <property type="entry name" value="UCP018671"/>
</dbReference>